<evidence type="ECO:0000313" key="2">
    <source>
        <dbReference type="EMBL" id="MEP0819241.1"/>
    </source>
</evidence>
<dbReference type="RefSeq" id="WP_190442960.1">
    <property type="nucleotide sequence ID" value="NZ_JAMPKM010000013.1"/>
</dbReference>
<evidence type="ECO:0000313" key="3">
    <source>
        <dbReference type="Proteomes" id="UP001464891"/>
    </source>
</evidence>
<evidence type="ECO:0000256" key="1">
    <source>
        <dbReference type="SAM" id="MobiDB-lite"/>
    </source>
</evidence>
<reference evidence="2 3" key="1">
    <citation type="submission" date="2022-04" db="EMBL/GenBank/DDBJ databases">
        <title>Positive selection, recombination, and allopatry shape intraspecific diversity of widespread and dominant cyanobacteria.</title>
        <authorList>
            <person name="Wei J."/>
            <person name="Shu W."/>
            <person name="Hu C."/>
        </authorList>
    </citation>
    <scope>NUCLEOTIDE SEQUENCE [LARGE SCALE GENOMIC DNA]</scope>
    <source>
        <strain evidence="2 3">GB2-A4</strain>
    </source>
</reference>
<feature type="compositionally biased region" description="Polar residues" evidence="1">
    <location>
        <begin position="515"/>
        <end position="529"/>
    </location>
</feature>
<dbReference type="Proteomes" id="UP001464891">
    <property type="component" value="Unassembled WGS sequence"/>
</dbReference>
<feature type="compositionally biased region" description="Polar residues" evidence="1">
    <location>
        <begin position="425"/>
        <end position="436"/>
    </location>
</feature>
<gene>
    <name evidence="2" type="ORF">NC998_19250</name>
</gene>
<proteinExistence type="predicted"/>
<name>A0ABV0JBU3_9CYAN</name>
<keyword evidence="3" id="KW-1185">Reference proteome</keyword>
<feature type="region of interest" description="Disordered" evidence="1">
    <location>
        <begin position="412"/>
        <end position="480"/>
    </location>
</feature>
<sequence>MQVQGSLCFQGVREWDSEFLALFPHRFDYIYAHHPEFQVSPVWQTESRYPLSDRLIQQAACLYGVRFGAETQYCLLDIDIGSRYHPNQDPLAIARLLAALEPLGLVSYLACTSSYSAGLHLYFPFKHPQKTWQLAIALQTLLENAGFKPTLGQLELFPNPKLYSTDGAPSLYAAHRLPLQTGSYLLNRSWEPIYTCQATFVQQWRSAQHHNDIDVQSLQQTLKIAHRQRYHLSGKADKFLNDLNAEIEPGWTGRGQTNYLLGRIALRSYIFGHLFYASQPLEGKALVDDIVQIAKSLPGYHDWCQHQHEIAKRAEEWALCVENSRYFHFGQGKQSLVSSADHLLTEQLATAEVVPWNQQQQQGARERIRSAIADLLNQSQLPSNTTARFKALTEYGIGGSTLYRHRDLWHPDHLGENPPHPPTSLDISSEDCSGTASSLNSSTSLLVSKDRNASPSGPSSDFQPSEDSAAGRNSNLNQSMPEAPLLDASLEQPSLQGVRYIQQVLLEVKERLRSQQKPQSESQSMSGSVPYSKADQTAHRRKMEQYLASGDPILIAEARRSLLATQKGLPRQLSPFRQPEQQAIADSSVGNSVDDFADWSEVLAQISVHRRRLGWAAAQVQTALQQLFGKASQALLTDAELAAWLHWLQQQPLSFSD</sequence>
<accession>A0ABV0JBU3</accession>
<organism evidence="2 3">
    <name type="scientific">Trichocoleus desertorum GB2-A4</name>
    <dbReference type="NCBI Taxonomy" id="2933944"/>
    <lineage>
        <taxon>Bacteria</taxon>
        <taxon>Bacillati</taxon>
        <taxon>Cyanobacteriota</taxon>
        <taxon>Cyanophyceae</taxon>
        <taxon>Leptolyngbyales</taxon>
        <taxon>Trichocoleusaceae</taxon>
        <taxon>Trichocoleus</taxon>
    </lineage>
</organism>
<feature type="compositionally biased region" description="Low complexity" evidence="1">
    <location>
        <begin position="437"/>
        <end position="447"/>
    </location>
</feature>
<evidence type="ECO:0008006" key="4">
    <source>
        <dbReference type="Google" id="ProtNLM"/>
    </source>
</evidence>
<dbReference type="EMBL" id="JAMPKM010000013">
    <property type="protein sequence ID" value="MEP0819241.1"/>
    <property type="molecule type" value="Genomic_DNA"/>
</dbReference>
<protein>
    <recommendedName>
        <fullName evidence="4">DNA primase</fullName>
    </recommendedName>
</protein>
<feature type="region of interest" description="Disordered" evidence="1">
    <location>
        <begin position="512"/>
        <end position="536"/>
    </location>
</feature>
<feature type="compositionally biased region" description="Polar residues" evidence="1">
    <location>
        <begin position="453"/>
        <end position="480"/>
    </location>
</feature>
<comment type="caution">
    <text evidence="2">The sequence shown here is derived from an EMBL/GenBank/DDBJ whole genome shotgun (WGS) entry which is preliminary data.</text>
</comment>